<dbReference type="AlphaFoldDB" id="A0AAV7NDG3"/>
<gene>
    <name evidence="2" type="ORF">NDU88_001161</name>
</gene>
<reference evidence="2" key="1">
    <citation type="journal article" date="2022" name="bioRxiv">
        <title>Sequencing and chromosome-scale assembly of the giantPleurodeles waltlgenome.</title>
        <authorList>
            <person name="Brown T."/>
            <person name="Elewa A."/>
            <person name="Iarovenko S."/>
            <person name="Subramanian E."/>
            <person name="Araus A.J."/>
            <person name="Petzold A."/>
            <person name="Susuki M."/>
            <person name="Suzuki K.-i.T."/>
            <person name="Hayashi T."/>
            <person name="Toyoda A."/>
            <person name="Oliveira C."/>
            <person name="Osipova E."/>
            <person name="Leigh N.D."/>
            <person name="Simon A."/>
            <person name="Yun M.H."/>
        </authorList>
    </citation>
    <scope>NUCLEOTIDE SEQUENCE</scope>
    <source>
        <strain evidence="2">20211129_DDA</strain>
        <tissue evidence="2">Liver</tissue>
    </source>
</reference>
<evidence type="ECO:0000256" key="1">
    <source>
        <dbReference type="SAM" id="MobiDB-lite"/>
    </source>
</evidence>
<feature type="region of interest" description="Disordered" evidence="1">
    <location>
        <begin position="43"/>
        <end position="69"/>
    </location>
</feature>
<name>A0AAV7NDG3_PLEWA</name>
<evidence type="ECO:0000313" key="3">
    <source>
        <dbReference type="Proteomes" id="UP001066276"/>
    </source>
</evidence>
<organism evidence="2 3">
    <name type="scientific">Pleurodeles waltl</name>
    <name type="common">Iberian ribbed newt</name>
    <dbReference type="NCBI Taxonomy" id="8319"/>
    <lineage>
        <taxon>Eukaryota</taxon>
        <taxon>Metazoa</taxon>
        <taxon>Chordata</taxon>
        <taxon>Craniata</taxon>
        <taxon>Vertebrata</taxon>
        <taxon>Euteleostomi</taxon>
        <taxon>Amphibia</taxon>
        <taxon>Batrachia</taxon>
        <taxon>Caudata</taxon>
        <taxon>Salamandroidea</taxon>
        <taxon>Salamandridae</taxon>
        <taxon>Pleurodelinae</taxon>
        <taxon>Pleurodeles</taxon>
    </lineage>
</organism>
<dbReference type="Proteomes" id="UP001066276">
    <property type="component" value="Chromosome 8"/>
</dbReference>
<sequence>MCTVCEQQSTQASCTVRETKRRCSCAPKPRNLIPCNEDAQMWKRASDQSRKQPMYRRDTRRSKLGRLGGRDSHWLGSSFGRIKKEIRDPFI</sequence>
<comment type="caution">
    <text evidence="2">The sequence shown here is derived from an EMBL/GenBank/DDBJ whole genome shotgun (WGS) entry which is preliminary data.</text>
</comment>
<keyword evidence="3" id="KW-1185">Reference proteome</keyword>
<dbReference type="EMBL" id="JANPWB010000012">
    <property type="protein sequence ID" value="KAJ1112900.1"/>
    <property type="molecule type" value="Genomic_DNA"/>
</dbReference>
<protein>
    <submittedName>
        <fullName evidence="2">Uncharacterized protein</fullName>
    </submittedName>
</protein>
<evidence type="ECO:0000313" key="2">
    <source>
        <dbReference type="EMBL" id="KAJ1112900.1"/>
    </source>
</evidence>
<accession>A0AAV7NDG3</accession>
<proteinExistence type="predicted"/>